<protein>
    <submittedName>
        <fullName evidence="2">Uncharacterized protein</fullName>
    </submittedName>
</protein>
<dbReference type="Proteomes" id="UP001597322">
    <property type="component" value="Unassembled WGS sequence"/>
</dbReference>
<accession>A0ABW4M7B6</accession>
<gene>
    <name evidence="2" type="ORF">ACFSE1_15340</name>
</gene>
<comment type="caution">
    <text evidence="2">The sequence shown here is derived from an EMBL/GenBank/DDBJ whole genome shotgun (WGS) entry which is preliminary data.</text>
</comment>
<sequence>MKGLKLRLSRTLILVIGGVLLVGGSGAAALYIGSDRLLGPSYESINGLECTTLQEMKLNRDQRTWVRRYVFTSGGDGPARLRTAVRVAKAVQKSAKADLIQITVLDKSGPTQRAAMRGRAIGAQVVYIPDTSKAPDPNDPVYSAFYIEGTASNGEFFGLRISPPVEDIEKIAAELTDGADCISPVVETEESGKSGSGEHGKTSGHESKTDEKKGKGDASEQGGGHDSPAADAGHGKAAPAEGHGGEAGTEDGKSEGLVSSISTMIFGKKSEAVAAQPPHPEAQGEEKMLADHQSPSPEHTAAAEPAGLVDRIKAMMFGKDKPEVVEKQPSPAPVGQGAAKPDAQASHDASHDGIDPMKVAAPTDASAKGSEKSGH</sequence>
<proteinExistence type="predicted"/>
<feature type="compositionally biased region" description="Low complexity" evidence="1">
    <location>
        <begin position="229"/>
        <end position="241"/>
    </location>
</feature>
<evidence type="ECO:0000313" key="3">
    <source>
        <dbReference type="Proteomes" id="UP001597322"/>
    </source>
</evidence>
<dbReference type="RefSeq" id="WP_377403143.1">
    <property type="nucleotide sequence ID" value="NZ_JBHUEQ010000026.1"/>
</dbReference>
<keyword evidence="3" id="KW-1185">Reference proteome</keyword>
<name>A0ABW4M7B6_9HYPH</name>
<organism evidence="2 3">
    <name type="scientific">Rhizobium helianthi</name>
    <dbReference type="NCBI Taxonomy" id="1132695"/>
    <lineage>
        <taxon>Bacteria</taxon>
        <taxon>Pseudomonadati</taxon>
        <taxon>Pseudomonadota</taxon>
        <taxon>Alphaproteobacteria</taxon>
        <taxon>Hyphomicrobiales</taxon>
        <taxon>Rhizobiaceae</taxon>
        <taxon>Rhizobium/Agrobacterium group</taxon>
        <taxon>Rhizobium</taxon>
    </lineage>
</organism>
<feature type="compositionally biased region" description="Basic and acidic residues" evidence="1">
    <location>
        <begin position="310"/>
        <end position="326"/>
    </location>
</feature>
<feature type="region of interest" description="Disordered" evidence="1">
    <location>
        <begin position="182"/>
        <end position="254"/>
    </location>
</feature>
<reference evidence="3" key="1">
    <citation type="journal article" date="2019" name="Int. J. Syst. Evol. Microbiol.">
        <title>The Global Catalogue of Microorganisms (GCM) 10K type strain sequencing project: providing services to taxonomists for standard genome sequencing and annotation.</title>
        <authorList>
            <consortium name="The Broad Institute Genomics Platform"/>
            <consortium name="The Broad Institute Genome Sequencing Center for Infectious Disease"/>
            <person name="Wu L."/>
            <person name="Ma J."/>
        </authorList>
    </citation>
    <scope>NUCLEOTIDE SEQUENCE [LARGE SCALE GENOMIC DNA]</scope>
    <source>
        <strain evidence="3">CG52</strain>
    </source>
</reference>
<dbReference type="EMBL" id="JBHUEQ010000026">
    <property type="protein sequence ID" value="MFD1746849.1"/>
    <property type="molecule type" value="Genomic_DNA"/>
</dbReference>
<evidence type="ECO:0000313" key="2">
    <source>
        <dbReference type="EMBL" id="MFD1746849.1"/>
    </source>
</evidence>
<feature type="region of interest" description="Disordered" evidence="1">
    <location>
        <begin position="271"/>
        <end position="375"/>
    </location>
</feature>
<evidence type="ECO:0000256" key="1">
    <source>
        <dbReference type="SAM" id="MobiDB-lite"/>
    </source>
</evidence>
<feature type="compositionally biased region" description="Basic and acidic residues" evidence="1">
    <location>
        <begin position="190"/>
        <end position="218"/>
    </location>
</feature>